<organism evidence="8 9">
    <name type="scientific">Baekduia soli</name>
    <dbReference type="NCBI Taxonomy" id="496014"/>
    <lineage>
        <taxon>Bacteria</taxon>
        <taxon>Bacillati</taxon>
        <taxon>Actinomycetota</taxon>
        <taxon>Thermoleophilia</taxon>
        <taxon>Solirubrobacterales</taxon>
        <taxon>Baekduiaceae</taxon>
        <taxon>Baekduia</taxon>
    </lineage>
</organism>
<comment type="subcellular location">
    <subcellularLocation>
        <location evidence="5">Secreted</location>
    </subcellularLocation>
    <subcellularLocation>
        <location evidence="5">Bacterial flagellum</location>
    </subcellularLocation>
</comment>
<evidence type="ECO:0000259" key="7">
    <source>
        <dbReference type="Pfam" id="PF07195"/>
    </source>
</evidence>
<feature type="domain" description="Flagellar hook-associated protein 2 N-terminal" evidence="6">
    <location>
        <begin position="11"/>
        <end position="107"/>
    </location>
</feature>
<dbReference type="GO" id="GO:0009424">
    <property type="term" value="C:bacterial-type flagellum hook"/>
    <property type="evidence" value="ECO:0007669"/>
    <property type="project" value="UniProtKB-UniRule"/>
</dbReference>
<comment type="similarity">
    <text evidence="1 5">Belongs to the FliD family.</text>
</comment>
<dbReference type="Proteomes" id="UP000321805">
    <property type="component" value="Chromosome"/>
</dbReference>
<dbReference type="GO" id="GO:0005576">
    <property type="term" value="C:extracellular region"/>
    <property type="evidence" value="ECO:0007669"/>
    <property type="project" value="UniProtKB-SubCell"/>
</dbReference>
<dbReference type="GO" id="GO:0071973">
    <property type="term" value="P:bacterial-type flagellum-dependent cell motility"/>
    <property type="evidence" value="ECO:0007669"/>
    <property type="project" value="TreeGrafter"/>
</dbReference>
<dbReference type="OrthoDB" id="5241527at2"/>
<proteinExistence type="inferred from homology"/>
<evidence type="ECO:0000256" key="5">
    <source>
        <dbReference type="RuleBase" id="RU362066"/>
    </source>
</evidence>
<evidence type="ECO:0000256" key="1">
    <source>
        <dbReference type="ARBA" id="ARBA00009764"/>
    </source>
</evidence>
<comment type="function">
    <text evidence="5">Required for morphogenesis and for the elongation of the flagellar filament by facilitating polymerization of the flagellin monomers at the tip of growing filament. Forms a capping structure, which prevents flagellin subunits (transported through the central channel of the flagellum) from leaking out without polymerization at the distal end.</text>
</comment>
<comment type="subunit">
    <text evidence="2 5">Homopentamer.</text>
</comment>
<protein>
    <recommendedName>
        <fullName evidence="5">Flagellar hook-associated protein 2</fullName>
        <shortName evidence="5">HAP2</shortName>
    </recommendedName>
    <alternativeName>
        <fullName evidence="5">Flagellar cap protein</fullName>
    </alternativeName>
</protein>
<dbReference type="GO" id="GO:0009421">
    <property type="term" value="C:bacterial-type flagellum filament cap"/>
    <property type="evidence" value="ECO:0007669"/>
    <property type="project" value="InterPro"/>
</dbReference>
<evidence type="ECO:0000313" key="8">
    <source>
        <dbReference type="EMBL" id="QEC46830.1"/>
    </source>
</evidence>
<dbReference type="InterPro" id="IPR003481">
    <property type="entry name" value="FliD_N"/>
</dbReference>
<keyword evidence="5" id="KW-0964">Secreted</keyword>
<dbReference type="InterPro" id="IPR010809">
    <property type="entry name" value="FliD_C"/>
</dbReference>
<dbReference type="AlphaFoldDB" id="A0A5B8U1L2"/>
<dbReference type="RefSeq" id="WP_146916501.1">
    <property type="nucleotide sequence ID" value="NZ_CP042430.1"/>
</dbReference>
<evidence type="ECO:0000256" key="2">
    <source>
        <dbReference type="ARBA" id="ARBA00011255"/>
    </source>
</evidence>
<feature type="domain" description="Flagellar hook-associated protein 2 C-terminal" evidence="7">
    <location>
        <begin position="197"/>
        <end position="443"/>
    </location>
</feature>
<keyword evidence="4 5" id="KW-0975">Bacterial flagellum</keyword>
<dbReference type="PANTHER" id="PTHR30288:SF0">
    <property type="entry name" value="FLAGELLAR HOOK-ASSOCIATED PROTEIN 2"/>
    <property type="match status" value="1"/>
</dbReference>
<sequence length="458" mass="46595">MAGIQLSGLVSGLDTQSIISQLIAVESQPRTRITQQQAQETKRQSLLQDIGTKLTALKNANDDLKSVLTWADTQTVTTTDDSKVAVSRTGGAAPGGYDLSIQRLASAERHTYAFTPPTADGPLTILNQDGSTRTSVALKAGASVDDAVAAINSSTDAGVYAVNVNGDLVMAAKTTGVSSGFSASGAGMGSDLEAVAGADALFTIGATSYQRSSNVVTDALPGVQLTLKAKTSGTDTVGLTVSAPGPDKAGVVTKVQAFITAYNAVVDTTRADLADKAVPNPQTNADVTAGTLFGDSGLSGMLTTLRTAVSSTVAGMTGLTSLADLGITTGAANTGATINDDSVAGKLTLDTTKLNAALDANPLGVRSLLGGTTNVDGFSQAFNTFLAPFAGTSGLIAQRVSSSTSELTDIKSRLDAFDTRISARQDFLQKQFTNLETVLQQSQSVNSSLAGYLSSSGA</sequence>
<evidence type="ECO:0000259" key="6">
    <source>
        <dbReference type="Pfam" id="PF02465"/>
    </source>
</evidence>
<dbReference type="PANTHER" id="PTHR30288">
    <property type="entry name" value="FLAGELLAR CAP/ASSEMBLY PROTEIN FLID"/>
    <property type="match status" value="1"/>
</dbReference>
<keyword evidence="3" id="KW-0175">Coiled coil</keyword>
<dbReference type="EMBL" id="CP042430">
    <property type="protein sequence ID" value="QEC46830.1"/>
    <property type="molecule type" value="Genomic_DNA"/>
</dbReference>
<evidence type="ECO:0000256" key="3">
    <source>
        <dbReference type="ARBA" id="ARBA00023054"/>
    </source>
</evidence>
<dbReference type="Pfam" id="PF07195">
    <property type="entry name" value="FliD_C"/>
    <property type="match status" value="1"/>
</dbReference>
<dbReference type="InterPro" id="IPR040026">
    <property type="entry name" value="FliD"/>
</dbReference>
<evidence type="ECO:0000313" key="9">
    <source>
        <dbReference type="Proteomes" id="UP000321805"/>
    </source>
</evidence>
<dbReference type="KEGG" id="bsol:FSW04_04000"/>
<dbReference type="Pfam" id="PF02465">
    <property type="entry name" value="FliD_N"/>
    <property type="match status" value="1"/>
</dbReference>
<dbReference type="GO" id="GO:0007155">
    <property type="term" value="P:cell adhesion"/>
    <property type="evidence" value="ECO:0007669"/>
    <property type="project" value="InterPro"/>
</dbReference>
<name>A0A5B8U1L2_9ACTN</name>
<keyword evidence="9" id="KW-1185">Reference proteome</keyword>
<evidence type="ECO:0000256" key="4">
    <source>
        <dbReference type="ARBA" id="ARBA00023143"/>
    </source>
</evidence>
<gene>
    <name evidence="8" type="ORF">FSW04_04000</name>
</gene>
<reference evidence="8 9" key="1">
    <citation type="journal article" date="2018" name="J. Microbiol.">
        <title>Baekduia soli gen. nov., sp. nov., a novel bacterium isolated from the soil of Baekdu Mountain and proposal of a novel family name, Baekduiaceae fam. nov.</title>
        <authorList>
            <person name="An D.S."/>
            <person name="Siddiqi M.Z."/>
            <person name="Kim K.H."/>
            <person name="Yu H.S."/>
            <person name="Im W.T."/>
        </authorList>
    </citation>
    <scope>NUCLEOTIDE SEQUENCE [LARGE SCALE GENOMIC DNA]</scope>
    <source>
        <strain evidence="8 9">BR7-21</strain>
    </source>
</reference>
<accession>A0A5B8U1L2</accession>